<sequence>MENQALQLELLGMNEQVQHAERTSEQIEKLYADAVEATHNISRANVQLDKAIRTNRSARKYMIVFFLVASLALLFLDWWNS</sequence>
<evidence type="ECO:0000256" key="4">
    <source>
        <dbReference type="ARBA" id="ARBA00022692"/>
    </source>
</evidence>
<evidence type="ECO:0000256" key="9">
    <source>
        <dbReference type="SAM" id="Phobius"/>
    </source>
</evidence>
<dbReference type="GO" id="GO:0015031">
    <property type="term" value="P:protein transport"/>
    <property type="evidence" value="ECO:0007669"/>
    <property type="project" value="UniProtKB-KW"/>
</dbReference>
<keyword evidence="5" id="KW-0653">Protein transport</keyword>
<evidence type="ECO:0000256" key="7">
    <source>
        <dbReference type="ARBA" id="ARBA00023054"/>
    </source>
</evidence>
<feature type="domain" description="T-SNARE coiled-coil homology" evidence="10">
    <location>
        <begin position="26"/>
        <end position="76"/>
    </location>
</feature>
<dbReference type="Gene3D" id="1.20.5.110">
    <property type="match status" value="1"/>
</dbReference>
<protein>
    <recommendedName>
        <fullName evidence="10">t-SNARE coiled-coil homology domain-containing protein</fullName>
    </recommendedName>
</protein>
<dbReference type="GO" id="GO:0006890">
    <property type="term" value="P:retrograde vesicle-mediated transport, Golgi to endoplasmic reticulum"/>
    <property type="evidence" value="ECO:0007669"/>
    <property type="project" value="TreeGrafter"/>
</dbReference>
<keyword evidence="12" id="KW-1185">Reference proteome</keyword>
<keyword evidence="3" id="KW-0813">Transport</keyword>
<evidence type="ECO:0000313" key="12">
    <source>
        <dbReference type="Proteomes" id="UP001205105"/>
    </source>
</evidence>
<dbReference type="GO" id="GO:0005783">
    <property type="term" value="C:endoplasmic reticulum"/>
    <property type="evidence" value="ECO:0007669"/>
    <property type="project" value="TreeGrafter"/>
</dbReference>
<gene>
    <name evidence="11" type="ORF">COHA_010444</name>
</gene>
<accession>A0AAD5DCT5</accession>
<dbReference type="GO" id="GO:0031201">
    <property type="term" value="C:SNARE complex"/>
    <property type="evidence" value="ECO:0007669"/>
    <property type="project" value="TreeGrafter"/>
</dbReference>
<dbReference type="PANTHER" id="PTHR15959">
    <property type="entry name" value="SYNTAXIN-18"/>
    <property type="match status" value="1"/>
</dbReference>
<dbReference type="EMBL" id="JADXDR010000239">
    <property type="protein sequence ID" value="KAI7835652.1"/>
    <property type="molecule type" value="Genomic_DNA"/>
</dbReference>
<dbReference type="PANTHER" id="PTHR15959:SF0">
    <property type="entry name" value="SYNTAXIN-18"/>
    <property type="match status" value="1"/>
</dbReference>
<keyword evidence="7" id="KW-0175">Coiled coil</keyword>
<evidence type="ECO:0000256" key="6">
    <source>
        <dbReference type="ARBA" id="ARBA00022989"/>
    </source>
</evidence>
<keyword evidence="8 9" id="KW-0472">Membrane</keyword>
<dbReference type="Pfam" id="PF05739">
    <property type="entry name" value="SNARE"/>
    <property type="match status" value="1"/>
</dbReference>
<keyword evidence="6 9" id="KW-1133">Transmembrane helix</keyword>
<evidence type="ECO:0000256" key="3">
    <source>
        <dbReference type="ARBA" id="ARBA00022448"/>
    </source>
</evidence>
<dbReference type="InterPro" id="IPR000727">
    <property type="entry name" value="T_SNARE_dom"/>
</dbReference>
<evidence type="ECO:0000256" key="1">
    <source>
        <dbReference type="ARBA" id="ARBA00004211"/>
    </source>
</evidence>
<keyword evidence="4 9" id="KW-0812">Transmembrane</keyword>
<feature type="transmembrane region" description="Helical" evidence="9">
    <location>
        <begin position="61"/>
        <end position="79"/>
    </location>
</feature>
<name>A0AAD5DCT5_9CHLO</name>
<reference evidence="11" key="1">
    <citation type="submission" date="2020-11" db="EMBL/GenBank/DDBJ databases">
        <title>Chlorella ohadii genome sequencing and assembly.</title>
        <authorList>
            <person name="Murik O."/>
            <person name="Treves H."/>
            <person name="Kedem I."/>
            <person name="Shotland Y."/>
            <person name="Kaplan A."/>
        </authorList>
    </citation>
    <scope>NUCLEOTIDE SEQUENCE</scope>
    <source>
        <strain evidence="11">1</strain>
    </source>
</reference>
<evidence type="ECO:0000256" key="2">
    <source>
        <dbReference type="ARBA" id="ARBA00009063"/>
    </source>
</evidence>
<proteinExistence type="inferred from homology"/>
<dbReference type="AlphaFoldDB" id="A0AAD5DCT5"/>
<comment type="subcellular location">
    <subcellularLocation>
        <location evidence="1">Membrane</location>
        <topology evidence="1">Single-pass type IV membrane protein</topology>
    </subcellularLocation>
</comment>
<evidence type="ECO:0000259" key="10">
    <source>
        <dbReference type="Pfam" id="PF05739"/>
    </source>
</evidence>
<comment type="caution">
    <text evidence="11">The sequence shown here is derived from an EMBL/GenBank/DDBJ whole genome shotgun (WGS) entry which is preliminary data.</text>
</comment>
<evidence type="ECO:0000256" key="8">
    <source>
        <dbReference type="ARBA" id="ARBA00023136"/>
    </source>
</evidence>
<evidence type="ECO:0000256" key="5">
    <source>
        <dbReference type="ARBA" id="ARBA00022927"/>
    </source>
</evidence>
<evidence type="ECO:0000313" key="11">
    <source>
        <dbReference type="EMBL" id="KAI7835652.1"/>
    </source>
</evidence>
<organism evidence="11 12">
    <name type="scientific">Chlorella ohadii</name>
    <dbReference type="NCBI Taxonomy" id="2649997"/>
    <lineage>
        <taxon>Eukaryota</taxon>
        <taxon>Viridiplantae</taxon>
        <taxon>Chlorophyta</taxon>
        <taxon>core chlorophytes</taxon>
        <taxon>Trebouxiophyceae</taxon>
        <taxon>Chlorellales</taxon>
        <taxon>Chlorellaceae</taxon>
        <taxon>Chlorella clade</taxon>
        <taxon>Chlorella</taxon>
    </lineage>
</organism>
<comment type="similarity">
    <text evidence="2">Belongs to the syntaxin family.</text>
</comment>
<dbReference type="Proteomes" id="UP001205105">
    <property type="component" value="Unassembled WGS sequence"/>
</dbReference>